<comment type="caution">
    <text evidence="2">The sequence shown here is derived from an EMBL/GenBank/DDBJ whole genome shotgun (WGS) entry which is preliminary data.</text>
</comment>
<evidence type="ECO:0000313" key="2">
    <source>
        <dbReference type="EMBL" id="PKW16495.1"/>
    </source>
</evidence>
<dbReference type="Proteomes" id="UP000233786">
    <property type="component" value="Unassembled WGS sequence"/>
</dbReference>
<sequence>MTRRCGGCRMMPPDRAHLRDRVQAYQTLQVWEDTPWGITSLGTIPDIGDVEVAIPVPQRGFPVGILTGPYGSCSNGDFSSHARIVVIVEIDGEQVPEFARIRGAERRRRVSGSASTGQSTGRATSAPSPTRDGDSPCPSPKTGMRNTSKRTPPGPGDLGNRPRTARIEGAAVSPAQPGRLGRSVLQAEGLPGWSPDSLLRHADETSSPGTVVSATPSQN</sequence>
<evidence type="ECO:0000256" key="1">
    <source>
        <dbReference type="SAM" id="MobiDB-lite"/>
    </source>
</evidence>
<gene>
    <name evidence="2" type="ORF">A8926_4332</name>
</gene>
<dbReference type="EMBL" id="PJNB01000001">
    <property type="protein sequence ID" value="PKW16495.1"/>
    <property type="molecule type" value="Genomic_DNA"/>
</dbReference>
<accession>A0A2N3Y0Q1</accession>
<keyword evidence="3" id="KW-1185">Reference proteome</keyword>
<protein>
    <submittedName>
        <fullName evidence="2">Uncharacterized protein</fullName>
    </submittedName>
</protein>
<evidence type="ECO:0000313" key="3">
    <source>
        <dbReference type="Proteomes" id="UP000233786"/>
    </source>
</evidence>
<name>A0A2N3Y0Q1_SACSN</name>
<feature type="region of interest" description="Disordered" evidence="1">
    <location>
        <begin position="101"/>
        <end position="219"/>
    </location>
</feature>
<organism evidence="2 3">
    <name type="scientific">Saccharopolyspora spinosa</name>
    <dbReference type="NCBI Taxonomy" id="60894"/>
    <lineage>
        <taxon>Bacteria</taxon>
        <taxon>Bacillati</taxon>
        <taxon>Actinomycetota</taxon>
        <taxon>Actinomycetes</taxon>
        <taxon>Pseudonocardiales</taxon>
        <taxon>Pseudonocardiaceae</taxon>
        <taxon>Saccharopolyspora</taxon>
    </lineage>
</organism>
<dbReference type="AlphaFoldDB" id="A0A2N3Y0Q1"/>
<reference evidence="2" key="1">
    <citation type="submission" date="2017-12" db="EMBL/GenBank/DDBJ databases">
        <title>Sequencing the genomes of 1000 Actinobacteria strains.</title>
        <authorList>
            <person name="Klenk H.-P."/>
        </authorList>
    </citation>
    <scope>NUCLEOTIDE SEQUENCE [LARGE SCALE GENOMIC DNA]</scope>
    <source>
        <strain evidence="2">DSM 44228</strain>
    </source>
</reference>
<dbReference type="STRING" id="994479.GCA_000194155_07281"/>
<feature type="compositionally biased region" description="Polar residues" evidence="1">
    <location>
        <begin position="116"/>
        <end position="128"/>
    </location>
</feature>
<proteinExistence type="predicted"/>
<feature type="compositionally biased region" description="Polar residues" evidence="1">
    <location>
        <begin position="205"/>
        <end position="219"/>
    </location>
</feature>